<name>A0A1H4M6X6_9HYPH</name>
<dbReference type="Proteomes" id="UP000199064">
    <property type="component" value="Unassembled WGS sequence"/>
</dbReference>
<evidence type="ECO:0000313" key="1">
    <source>
        <dbReference type="EMBL" id="SEB78693.1"/>
    </source>
</evidence>
<organism evidence="1 2">
    <name type="scientific">Nitratireductor aquibiodomus</name>
    <dbReference type="NCBI Taxonomy" id="204799"/>
    <lineage>
        <taxon>Bacteria</taxon>
        <taxon>Pseudomonadati</taxon>
        <taxon>Pseudomonadota</taxon>
        <taxon>Alphaproteobacteria</taxon>
        <taxon>Hyphomicrobiales</taxon>
        <taxon>Phyllobacteriaceae</taxon>
        <taxon>Nitratireductor</taxon>
    </lineage>
</organism>
<keyword evidence="2" id="KW-1185">Reference proteome</keyword>
<accession>A0A1H4M6X6</accession>
<dbReference type="EMBL" id="FNSL01000001">
    <property type="protein sequence ID" value="SEB78693.1"/>
    <property type="molecule type" value="Genomic_DNA"/>
</dbReference>
<gene>
    <name evidence="1" type="ORF">SAMN05216452_3173</name>
</gene>
<sequence>MDFLKLVALDDIDLGILSAHLQDAVVKVGDLAFEPSNRRFAVACNRFVWENETRRGFLKKTPHERRRSILHFDRVQHVRAAGINRGRPDDVLSLLALNFIPAEETPTGVVELIFSGDAALRLDVECIEARLTDLGAAWETPSRPRHDV</sequence>
<dbReference type="Pfam" id="PF11164">
    <property type="entry name" value="DUF2948"/>
    <property type="match status" value="1"/>
</dbReference>
<evidence type="ECO:0008006" key="3">
    <source>
        <dbReference type="Google" id="ProtNLM"/>
    </source>
</evidence>
<reference evidence="2" key="1">
    <citation type="submission" date="2016-10" db="EMBL/GenBank/DDBJ databases">
        <authorList>
            <person name="Varghese N."/>
            <person name="Submissions S."/>
        </authorList>
    </citation>
    <scope>NUCLEOTIDE SEQUENCE [LARGE SCALE GENOMIC DNA]</scope>
    <source>
        <strain evidence="2">ES.061</strain>
    </source>
</reference>
<evidence type="ECO:0000313" key="2">
    <source>
        <dbReference type="Proteomes" id="UP000199064"/>
    </source>
</evidence>
<protein>
    <recommendedName>
        <fullName evidence="3">DUF2948 domain-containing protein</fullName>
    </recommendedName>
</protein>
<dbReference type="InterPro" id="IPR021335">
    <property type="entry name" value="DUF2948"/>
</dbReference>
<dbReference type="RefSeq" id="WP_007008978.1">
    <property type="nucleotide sequence ID" value="NZ_FNSL01000001.1"/>
</dbReference>
<dbReference type="AlphaFoldDB" id="A0A1H4M6X6"/>
<proteinExistence type="predicted"/>